<dbReference type="PANTHER" id="PTHR47926:SF401">
    <property type="entry name" value="PENTATRICOPEPTIDE REPEAT-CONTAINING PROTEIN"/>
    <property type="match status" value="1"/>
</dbReference>
<dbReference type="GO" id="GO:0003723">
    <property type="term" value="F:RNA binding"/>
    <property type="evidence" value="ECO:0007669"/>
    <property type="project" value="InterPro"/>
</dbReference>
<feature type="repeat" description="PPR" evidence="2">
    <location>
        <begin position="67"/>
        <end position="101"/>
    </location>
</feature>
<keyword evidence="1" id="KW-0677">Repeat</keyword>
<dbReference type="Gene3D" id="1.25.40.10">
    <property type="entry name" value="Tetratricopeptide repeat domain"/>
    <property type="match status" value="3"/>
</dbReference>
<dbReference type="InterPro" id="IPR002885">
    <property type="entry name" value="PPR_rpt"/>
</dbReference>
<dbReference type="GO" id="GO:0009451">
    <property type="term" value="P:RNA modification"/>
    <property type="evidence" value="ECO:0007669"/>
    <property type="project" value="InterPro"/>
</dbReference>
<evidence type="ECO:0000256" key="1">
    <source>
        <dbReference type="ARBA" id="ARBA00022737"/>
    </source>
</evidence>
<protein>
    <submittedName>
        <fullName evidence="3">Pentatricopeptide repeat-containing protein</fullName>
    </submittedName>
</protein>
<evidence type="ECO:0000256" key="2">
    <source>
        <dbReference type="PROSITE-ProRule" id="PRU00708"/>
    </source>
</evidence>
<dbReference type="Pfam" id="PF13041">
    <property type="entry name" value="PPR_2"/>
    <property type="match status" value="1"/>
</dbReference>
<accession>A0AAD7VHA0</accession>
<gene>
    <name evidence="3" type="ORF">O6P43_005505</name>
</gene>
<organism evidence="3 4">
    <name type="scientific">Quillaja saponaria</name>
    <name type="common">Soap bark tree</name>
    <dbReference type="NCBI Taxonomy" id="32244"/>
    <lineage>
        <taxon>Eukaryota</taxon>
        <taxon>Viridiplantae</taxon>
        <taxon>Streptophyta</taxon>
        <taxon>Embryophyta</taxon>
        <taxon>Tracheophyta</taxon>
        <taxon>Spermatophyta</taxon>
        <taxon>Magnoliopsida</taxon>
        <taxon>eudicotyledons</taxon>
        <taxon>Gunneridae</taxon>
        <taxon>Pentapetalae</taxon>
        <taxon>rosids</taxon>
        <taxon>fabids</taxon>
        <taxon>Fabales</taxon>
        <taxon>Quillajaceae</taxon>
        <taxon>Quillaja</taxon>
    </lineage>
</organism>
<dbReference type="InterPro" id="IPR046960">
    <property type="entry name" value="PPR_At4g14850-like_plant"/>
</dbReference>
<dbReference type="InterPro" id="IPR011990">
    <property type="entry name" value="TPR-like_helical_dom_sf"/>
</dbReference>
<dbReference type="EMBL" id="JARAOO010000003">
    <property type="protein sequence ID" value="KAJ7975609.1"/>
    <property type="molecule type" value="Genomic_DNA"/>
</dbReference>
<keyword evidence="4" id="KW-1185">Reference proteome</keyword>
<comment type="caution">
    <text evidence="3">The sequence shown here is derived from an EMBL/GenBank/DDBJ whole genome shotgun (WGS) entry which is preliminary data.</text>
</comment>
<feature type="repeat" description="PPR" evidence="2">
    <location>
        <begin position="168"/>
        <end position="202"/>
    </location>
</feature>
<dbReference type="FunFam" id="1.25.40.10:FF:000090">
    <property type="entry name" value="Pentatricopeptide repeat-containing protein, chloroplastic"/>
    <property type="match status" value="1"/>
</dbReference>
<dbReference type="AlphaFoldDB" id="A0AAD7VHA0"/>
<proteinExistence type="predicted"/>
<dbReference type="NCBIfam" id="TIGR00756">
    <property type="entry name" value="PPR"/>
    <property type="match status" value="3"/>
</dbReference>
<reference evidence="3" key="1">
    <citation type="journal article" date="2023" name="Science">
        <title>Elucidation of the pathway for biosynthesis of saponin adjuvants from the soapbark tree.</title>
        <authorList>
            <person name="Reed J."/>
            <person name="Orme A."/>
            <person name="El-Demerdash A."/>
            <person name="Owen C."/>
            <person name="Martin L.B.B."/>
            <person name="Misra R.C."/>
            <person name="Kikuchi S."/>
            <person name="Rejzek M."/>
            <person name="Martin A.C."/>
            <person name="Harkess A."/>
            <person name="Leebens-Mack J."/>
            <person name="Louveau T."/>
            <person name="Stephenson M.J."/>
            <person name="Osbourn A."/>
        </authorList>
    </citation>
    <scope>NUCLEOTIDE SEQUENCE</scope>
    <source>
        <strain evidence="3">S10</strain>
    </source>
</reference>
<evidence type="ECO:0000313" key="4">
    <source>
        <dbReference type="Proteomes" id="UP001163823"/>
    </source>
</evidence>
<sequence>MEMEADYIGLLIVPGRDDATGHGIHAQVIKLGFYDDIFVRNSMINLYAGYGLLNSARRLFDEMLFTDVVSWNSMIIGYLRRGELDKPLDLFRRMKRRNIITWNSMITGFVQGGRAKEALELFHEMQILMTRSGLKCDVVIGTALVDMYGKCGIAHRAFEIFKEMPEKDVLAWTAMISVFALHGLAEDTFNCFGEMEKSGVKPNHVTFVGLLSACAHSGLVEKGRWCFDMMKRVHSIEPQVTHYACMVDILSRAGLLEEAERLIRIMPMKPDVYVWGALLGGCQMHGLMMLRELETLMKERGIKKDIPGCSMIEVDGVVHEFSVRAWPEVVMEDVTTVLNELSNEMKINEYVLTYEEILAEA</sequence>
<name>A0AAD7VHA0_QUISA</name>
<dbReference type="KEGG" id="qsa:O6P43_005505"/>
<evidence type="ECO:0000313" key="3">
    <source>
        <dbReference type="EMBL" id="KAJ7975609.1"/>
    </source>
</evidence>
<dbReference type="Proteomes" id="UP001163823">
    <property type="component" value="Chromosome 3"/>
</dbReference>
<dbReference type="PANTHER" id="PTHR47926">
    <property type="entry name" value="PENTATRICOPEPTIDE REPEAT-CONTAINING PROTEIN"/>
    <property type="match status" value="1"/>
</dbReference>
<dbReference type="PROSITE" id="PS51375">
    <property type="entry name" value="PPR"/>
    <property type="match status" value="2"/>
</dbReference>
<dbReference type="Pfam" id="PF01535">
    <property type="entry name" value="PPR"/>
    <property type="match status" value="4"/>
</dbReference>